<protein>
    <submittedName>
        <fullName evidence="1">LY6/PLAUR domain containing 4</fullName>
    </submittedName>
</protein>
<organism evidence="1">
    <name type="scientific">Ovis aries</name>
    <name type="common">Sheep</name>
    <dbReference type="NCBI Taxonomy" id="9940"/>
    <lineage>
        <taxon>Eukaryota</taxon>
        <taxon>Metazoa</taxon>
        <taxon>Chordata</taxon>
        <taxon>Craniata</taxon>
        <taxon>Vertebrata</taxon>
        <taxon>Euteleostomi</taxon>
        <taxon>Mammalia</taxon>
        <taxon>Eutheria</taxon>
        <taxon>Laurasiatheria</taxon>
        <taxon>Artiodactyla</taxon>
        <taxon>Ruminantia</taxon>
        <taxon>Pecora</taxon>
        <taxon>Bovidae</taxon>
        <taxon>Caprinae</taxon>
        <taxon>Ovis</taxon>
    </lineage>
</organism>
<sequence>MVCKLNEGCEETLVFIQAGGRGWLCYIVLACSSDLYLPSQHPGTLDLSSRYLPRGIFGNNFQTPAGEGQDPAGCAVGWIRGQNGGGREDKFGTHGREEQRGSSCGERGEERQIKPGRSEQRVDRREDAKLVVRQRTRKGILGFKGCSPASSYPPQVSYLVPPPGLSVASYSRVCRTYLCNNLTNMDAILRLKARTPKTLTSSSHSCPTCVGEHSKSCLPNFVSSESCPRDATKCYSSTVKFQAGFLNTTFLLMGCARELSSVLAHFHHIGSIRVTEVVNVIEKALFSGAGTPCQSPSWGILLGLLFAFKG</sequence>
<reference evidence="1" key="3">
    <citation type="submission" date="2025-09" db="UniProtKB">
        <authorList>
            <consortium name="Ensembl"/>
        </authorList>
    </citation>
    <scope>IDENTIFICATION</scope>
</reference>
<reference evidence="1" key="2">
    <citation type="submission" date="2025-08" db="UniProtKB">
        <authorList>
            <consortium name="Ensembl"/>
        </authorList>
    </citation>
    <scope>IDENTIFICATION</scope>
</reference>
<evidence type="ECO:0000313" key="1">
    <source>
        <dbReference type="Ensembl" id="ENSOARP00020063384.1"/>
    </source>
</evidence>
<name>A0AC11EUT0_SHEEP</name>
<dbReference type="Ensembl" id="ENSOART00020050491.1">
    <property type="protein sequence ID" value="ENSOARP00020063384.1"/>
    <property type="gene ID" value="ENSOARG00020022339.2"/>
</dbReference>
<proteinExistence type="predicted"/>
<accession>A0AC11EUT0</accession>
<reference evidence="1" key="1">
    <citation type="submission" date="2020-11" db="EMBL/GenBank/DDBJ databases">
        <authorList>
            <person name="Davenport K.M."/>
            <person name="Bickhart D.M."/>
            <person name="Smith T.P.L."/>
            <person name="Murdoch B.M."/>
            <person name="Rosen B.D."/>
        </authorList>
    </citation>
    <scope>NUCLEOTIDE SEQUENCE [LARGE SCALE GENOMIC DNA]</scope>
    <source>
        <strain evidence="1">OAR_USU_Benz2616</strain>
    </source>
</reference>
<gene>
    <name evidence="1" type="primary">LYPD4</name>
</gene>